<dbReference type="Proteomes" id="UP000183920">
    <property type="component" value="Unassembled WGS sequence"/>
</dbReference>
<dbReference type="Proteomes" id="UP000619976">
    <property type="component" value="Unassembled WGS sequence"/>
</dbReference>
<reference evidence="2 4" key="3">
    <citation type="submission" date="2020-12" db="EMBL/GenBank/DDBJ databases">
        <title>Enhanced detection system for hospital associated transmission using whole genome sequencing surveillance.</title>
        <authorList>
            <person name="Harrison L.H."/>
            <person name="Van Tyne D."/>
            <person name="Marsh J.W."/>
            <person name="Griffith M.P."/>
            <person name="Snyder D.J."/>
            <person name="Cooper V.S."/>
            <person name="Mustapha M."/>
        </authorList>
    </citation>
    <scope>NUCLEOTIDE SEQUENCE [LARGE SCALE GENOMIC DNA]</scope>
    <source>
        <strain evidence="2 4">PR00195</strain>
    </source>
</reference>
<evidence type="ECO:0000313" key="1">
    <source>
        <dbReference type="EMBL" id="CRL63802.1"/>
    </source>
</evidence>
<dbReference type="InterPro" id="IPR025130">
    <property type="entry name" value="DUF4056"/>
</dbReference>
<protein>
    <submittedName>
        <fullName evidence="2">DUF4056 domain-containing protein</fullName>
    </submittedName>
</protein>
<evidence type="ECO:0000313" key="3">
    <source>
        <dbReference type="Proteomes" id="UP000183920"/>
    </source>
</evidence>
<sequence>MFKRFLFINTIVFFLFITGCTQVTPVKSLHANLDSVTHEEATQLWQTPTPLTAPNGLRPCCAFGYNLKVKAFEIPIPFYRIDNVVEASALGNHRYNDSFWLGTVAVLGIGSEKSGLIYSHKGGFLDIAHIRDTADYTYYLFSHIFPKLGQEWTLALSDELAQRKIHFNAFTPPKNELERYTLSAYLAAHLGYRLAVWHEIAQWYGFRSVPGFSEGISAFSPEDLYSNLIGARLSLTLILKGHATSLEQYNQSMQGIIPSALYQLEAQPRQLTQQWFDVIDGQWWDSQQRVPDKFLVLMRDYHISDQRYPVLPFEETTSPHYLTLPNTYSGYVLEQLAEFQLWPTKEMENLPHPKTYWSEVDFTDLTEKAREIDNKTRPKTTKID</sequence>
<organism evidence="1 3">
    <name type="scientific">Proteus penneri</name>
    <dbReference type="NCBI Taxonomy" id="102862"/>
    <lineage>
        <taxon>Bacteria</taxon>
        <taxon>Pseudomonadati</taxon>
        <taxon>Pseudomonadota</taxon>
        <taxon>Gammaproteobacteria</taxon>
        <taxon>Enterobacterales</taxon>
        <taxon>Morganellaceae</taxon>
        <taxon>Proteus</taxon>
    </lineage>
</organism>
<name>A0A0G4QCY8_9GAMM</name>
<reference evidence="1" key="2">
    <citation type="submission" date="2015-06" db="EMBL/GenBank/DDBJ databases">
        <authorList>
            <person name="Urmite Genomes Urmite Genomes"/>
        </authorList>
    </citation>
    <scope>NUCLEOTIDE SEQUENCE [LARGE SCALE GENOMIC DNA]</scope>
    <source>
        <strain evidence="1">CSUR P1867</strain>
    </source>
</reference>
<keyword evidence="4" id="KW-1185">Reference proteome</keyword>
<reference evidence="3" key="1">
    <citation type="submission" date="2015-06" db="EMBL/GenBank/DDBJ databases">
        <authorList>
            <person name="Urmite Genomes"/>
        </authorList>
    </citation>
    <scope>NUCLEOTIDE SEQUENCE [LARGE SCALE GENOMIC DNA]</scope>
    <source>
        <strain evidence="3">CSUR P1867</strain>
    </source>
</reference>
<dbReference type="EMBL" id="CVRY01000005">
    <property type="protein sequence ID" value="CRL63802.1"/>
    <property type="molecule type" value="Genomic_DNA"/>
</dbReference>
<evidence type="ECO:0000313" key="4">
    <source>
        <dbReference type="Proteomes" id="UP000619976"/>
    </source>
</evidence>
<dbReference type="PROSITE" id="PS51257">
    <property type="entry name" value="PROKAR_LIPOPROTEIN"/>
    <property type="match status" value="1"/>
</dbReference>
<accession>A0A0G4QCY8</accession>
<dbReference type="AlphaFoldDB" id="A0A0G4QCY8"/>
<gene>
    <name evidence="1" type="ORF">BN1804_02674</name>
    <name evidence="2" type="ORF">JFQ69_15400</name>
</gene>
<proteinExistence type="predicted"/>
<evidence type="ECO:0000313" key="2">
    <source>
        <dbReference type="EMBL" id="MBJ2119049.1"/>
    </source>
</evidence>
<dbReference type="Pfam" id="PF13265">
    <property type="entry name" value="DUF4056"/>
    <property type="match status" value="1"/>
</dbReference>
<dbReference type="EMBL" id="JAEKCB010000008">
    <property type="protein sequence ID" value="MBJ2119049.1"/>
    <property type="molecule type" value="Genomic_DNA"/>
</dbReference>
<dbReference type="RefSeq" id="WP_006536245.1">
    <property type="nucleotide sequence ID" value="NZ_CAXOSF010000058.1"/>
</dbReference>
<dbReference type="GeneID" id="76524308"/>